<evidence type="ECO:0000313" key="5">
    <source>
        <dbReference type="EMBL" id="VDK53512.1"/>
    </source>
</evidence>
<feature type="signal peptide" evidence="3">
    <location>
        <begin position="1"/>
        <end position="16"/>
    </location>
</feature>
<feature type="region of interest" description="Disordered" evidence="2">
    <location>
        <begin position="108"/>
        <end position="156"/>
    </location>
</feature>
<evidence type="ECO:0000256" key="2">
    <source>
        <dbReference type="SAM" id="MobiDB-lite"/>
    </source>
</evidence>
<evidence type="ECO:0000256" key="3">
    <source>
        <dbReference type="SAM" id="SignalP"/>
    </source>
</evidence>
<evidence type="ECO:0000313" key="6">
    <source>
        <dbReference type="Proteomes" id="UP000271889"/>
    </source>
</evidence>
<keyword evidence="1" id="KW-0175">Coiled coil</keyword>
<dbReference type="Proteomes" id="UP000271889">
    <property type="component" value="Unassembled WGS sequence"/>
</dbReference>
<feature type="chain" id="PRO_5018111666" description="SXP/RAL-2 family protein Ani s 5-like cation-binding domain-containing protein" evidence="3">
    <location>
        <begin position="17"/>
        <end position="156"/>
    </location>
</feature>
<keyword evidence="6" id="KW-1185">Reference proteome</keyword>
<feature type="coiled-coil region" evidence="1">
    <location>
        <begin position="30"/>
        <end position="61"/>
    </location>
</feature>
<dbReference type="Pfam" id="PF02520">
    <property type="entry name" value="ANIS5_cation-bd"/>
    <property type="match status" value="1"/>
</dbReference>
<dbReference type="InterPro" id="IPR003677">
    <property type="entry name" value="ANIS5_cation-bd"/>
</dbReference>
<organism evidence="5 6">
    <name type="scientific">Cylicostephanus goldi</name>
    <name type="common">Nematode worm</name>
    <dbReference type="NCBI Taxonomy" id="71465"/>
    <lineage>
        <taxon>Eukaryota</taxon>
        <taxon>Metazoa</taxon>
        <taxon>Ecdysozoa</taxon>
        <taxon>Nematoda</taxon>
        <taxon>Chromadorea</taxon>
        <taxon>Rhabditida</taxon>
        <taxon>Rhabditina</taxon>
        <taxon>Rhabditomorpha</taxon>
        <taxon>Strongyloidea</taxon>
        <taxon>Strongylidae</taxon>
        <taxon>Cylicostephanus</taxon>
    </lineage>
</organism>
<feature type="domain" description="SXP/RAL-2 family protein Ani s 5-like cation-binding" evidence="4">
    <location>
        <begin position="32"/>
        <end position="101"/>
    </location>
</feature>
<accession>A0A3P6QSX3</accession>
<sequence length="156" mass="17975">MNTILVFVALLGFALCDIPLPPQPPEALPEAELEQKREEIKKELREKMVNLIHELDEALNKQTKILDDKSLSRKDKLNALRKLREENPKVYNVLKAILHQFVPKHKFGRRHGPMMMKGPRHGWQKGPKEGNKPFGPMKLPEPMKPMQPKLEVPVKA</sequence>
<reference evidence="5 6" key="1">
    <citation type="submission" date="2018-11" db="EMBL/GenBank/DDBJ databases">
        <authorList>
            <consortium name="Pathogen Informatics"/>
        </authorList>
    </citation>
    <scope>NUCLEOTIDE SEQUENCE [LARGE SCALE GENOMIC DNA]</scope>
</reference>
<evidence type="ECO:0000256" key="1">
    <source>
        <dbReference type="SAM" id="Coils"/>
    </source>
</evidence>
<gene>
    <name evidence="5" type="ORF">CGOC_LOCUS2706</name>
</gene>
<evidence type="ECO:0000259" key="4">
    <source>
        <dbReference type="Pfam" id="PF02520"/>
    </source>
</evidence>
<proteinExistence type="predicted"/>
<protein>
    <recommendedName>
        <fullName evidence="4">SXP/RAL-2 family protein Ani s 5-like cation-binding domain-containing protein</fullName>
    </recommendedName>
</protein>
<dbReference type="EMBL" id="UYRV01006259">
    <property type="protein sequence ID" value="VDK53512.1"/>
    <property type="molecule type" value="Genomic_DNA"/>
</dbReference>
<feature type="compositionally biased region" description="Basic residues" evidence="2">
    <location>
        <begin position="108"/>
        <end position="123"/>
    </location>
</feature>
<keyword evidence="3" id="KW-0732">Signal</keyword>
<dbReference type="AlphaFoldDB" id="A0A3P6QSX3"/>
<name>A0A3P6QSX3_CYLGO</name>
<dbReference type="OrthoDB" id="10542588at2759"/>